<keyword evidence="4" id="KW-1185">Reference proteome</keyword>
<dbReference type="Pfam" id="PF13561">
    <property type="entry name" value="adh_short_C2"/>
    <property type="match status" value="1"/>
</dbReference>
<protein>
    <recommendedName>
        <fullName evidence="5">3-oxoacyl-[acyl-carrier protein] reductase</fullName>
    </recommendedName>
</protein>
<dbReference type="InterPro" id="IPR002347">
    <property type="entry name" value="SDR_fam"/>
</dbReference>
<accession>A0A0L6VT84</accession>
<proteinExistence type="inferred from homology"/>
<gene>
    <name evidence="3" type="ORF">VP01_1086g1</name>
</gene>
<sequence>MVDSASSTFSVRPLDNNVSGRLALVTGARLFFPTACNYDSGGIGSACVRALAHEGCHVALHYNSNSVSIHLVFVFPFYRAIGCANFSLNQPTNQNEEFTKRLASELREGHPGQTFTTHRADMSNREESQGLINAVLEAHKKHQKSIAILVLNAGLGRRIRDITDISLQDWDDVIQVNSTSPFILLKSCLDQSGGRMRNAQWGRVILIGSISSKGGGINGCHYAASKGALCSMGMNLARVLAPDNNTVNCISPALIRDTGMVPAAQALPQDLSSKLQGSLMSQSDLGTKLASSIPLGRLGHPTEVANLVIMLAKTGYMTGQDIVVGGGLL</sequence>
<evidence type="ECO:0000256" key="2">
    <source>
        <dbReference type="ARBA" id="ARBA00022857"/>
    </source>
</evidence>
<dbReference type="Gene3D" id="3.40.50.720">
    <property type="entry name" value="NAD(P)-binding Rossmann-like Domain"/>
    <property type="match status" value="1"/>
</dbReference>
<dbReference type="InterPro" id="IPR020904">
    <property type="entry name" value="Sc_DH/Rdtase_CS"/>
</dbReference>
<dbReference type="Proteomes" id="UP000037035">
    <property type="component" value="Unassembled WGS sequence"/>
</dbReference>
<dbReference type="PANTHER" id="PTHR42760">
    <property type="entry name" value="SHORT-CHAIN DEHYDROGENASES/REDUCTASES FAMILY MEMBER"/>
    <property type="match status" value="1"/>
</dbReference>
<dbReference type="GO" id="GO:0016616">
    <property type="term" value="F:oxidoreductase activity, acting on the CH-OH group of donors, NAD or NADP as acceptor"/>
    <property type="evidence" value="ECO:0007669"/>
    <property type="project" value="TreeGrafter"/>
</dbReference>
<evidence type="ECO:0008006" key="5">
    <source>
        <dbReference type="Google" id="ProtNLM"/>
    </source>
</evidence>
<reference evidence="3 4" key="1">
    <citation type="submission" date="2015-08" db="EMBL/GenBank/DDBJ databases">
        <title>Next Generation Sequencing and Analysis of the Genome of Puccinia sorghi L Schw, the Causal Agent of Maize Common Rust.</title>
        <authorList>
            <person name="Rochi L."/>
            <person name="Burguener G."/>
            <person name="Darino M."/>
            <person name="Turjanski A."/>
            <person name="Kreff E."/>
            <person name="Dieguez M.J."/>
            <person name="Sacco F."/>
        </authorList>
    </citation>
    <scope>NUCLEOTIDE SEQUENCE [LARGE SCALE GENOMIC DNA]</scope>
    <source>
        <strain evidence="3 4">RO10H11247</strain>
    </source>
</reference>
<evidence type="ECO:0000256" key="1">
    <source>
        <dbReference type="ARBA" id="ARBA00006484"/>
    </source>
</evidence>
<evidence type="ECO:0000313" key="3">
    <source>
        <dbReference type="EMBL" id="KNZ63904.1"/>
    </source>
</evidence>
<dbReference type="VEuPathDB" id="FungiDB:VP01_1086g1"/>
<dbReference type="GO" id="GO:0048038">
    <property type="term" value="F:quinone binding"/>
    <property type="evidence" value="ECO:0007669"/>
    <property type="project" value="TreeGrafter"/>
</dbReference>
<keyword evidence="2" id="KW-0521">NADP</keyword>
<dbReference type="SUPFAM" id="SSF51735">
    <property type="entry name" value="NAD(P)-binding Rossmann-fold domains"/>
    <property type="match status" value="1"/>
</dbReference>
<comment type="caution">
    <text evidence="3">The sequence shown here is derived from an EMBL/GenBank/DDBJ whole genome shotgun (WGS) entry which is preliminary data.</text>
</comment>
<evidence type="ECO:0000313" key="4">
    <source>
        <dbReference type="Proteomes" id="UP000037035"/>
    </source>
</evidence>
<dbReference type="PRINTS" id="PR00080">
    <property type="entry name" value="SDRFAMILY"/>
</dbReference>
<dbReference type="InterPro" id="IPR036291">
    <property type="entry name" value="NAD(P)-bd_dom_sf"/>
</dbReference>
<dbReference type="PANTHER" id="PTHR42760:SF127">
    <property type="entry name" value="3-KETOACYL-ACYL CARRIER PROTEIN REDUCTASE-RELATED"/>
    <property type="match status" value="1"/>
</dbReference>
<organism evidence="3 4">
    <name type="scientific">Puccinia sorghi</name>
    <dbReference type="NCBI Taxonomy" id="27349"/>
    <lineage>
        <taxon>Eukaryota</taxon>
        <taxon>Fungi</taxon>
        <taxon>Dikarya</taxon>
        <taxon>Basidiomycota</taxon>
        <taxon>Pucciniomycotina</taxon>
        <taxon>Pucciniomycetes</taxon>
        <taxon>Pucciniales</taxon>
        <taxon>Pucciniaceae</taxon>
        <taxon>Puccinia</taxon>
    </lineage>
</organism>
<dbReference type="OrthoDB" id="1888931at2759"/>
<dbReference type="STRING" id="27349.A0A0L6VT84"/>
<dbReference type="GO" id="GO:0006633">
    <property type="term" value="P:fatty acid biosynthetic process"/>
    <property type="evidence" value="ECO:0007669"/>
    <property type="project" value="TreeGrafter"/>
</dbReference>
<dbReference type="EMBL" id="LAVV01000965">
    <property type="protein sequence ID" value="KNZ63904.1"/>
    <property type="molecule type" value="Genomic_DNA"/>
</dbReference>
<dbReference type="AlphaFoldDB" id="A0A0L6VT84"/>
<dbReference type="PROSITE" id="PS00061">
    <property type="entry name" value="ADH_SHORT"/>
    <property type="match status" value="1"/>
</dbReference>
<dbReference type="PRINTS" id="PR00081">
    <property type="entry name" value="GDHRDH"/>
</dbReference>
<name>A0A0L6VT84_9BASI</name>
<comment type="similarity">
    <text evidence="1">Belongs to the short-chain dehydrogenases/reductases (SDR) family.</text>
</comment>